<dbReference type="GO" id="GO:0030600">
    <property type="term" value="F:feruloyl esterase activity"/>
    <property type="evidence" value="ECO:0007669"/>
    <property type="project" value="UniProtKB-ARBA"/>
</dbReference>
<gene>
    <name evidence="9" type="ORF">FB567DRAFT_55052</name>
</gene>
<proteinExistence type="inferred from homology"/>
<keyword evidence="3" id="KW-0479">Metal-binding</keyword>
<dbReference type="OrthoDB" id="3039123at2759"/>
<evidence type="ECO:0000256" key="7">
    <source>
        <dbReference type="ARBA" id="ARBA00023157"/>
    </source>
</evidence>
<evidence type="ECO:0000256" key="4">
    <source>
        <dbReference type="ARBA" id="ARBA00022729"/>
    </source>
</evidence>
<dbReference type="SUPFAM" id="SSF53474">
    <property type="entry name" value="alpha/beta-Hydrolases"/>
    <property type="match status" value="1"/>
</dbReference>
<dbReference type="GO" id="GO:0046872">
    <property type="term" value="F:metal ion binding"/>
    <property type="evidence" value="ECO:0007669"/>
    <property type="project" value="UniProtKB-KW"/>
</dbReference>
<keyword evidence="4" id="KW-0732">Signal</keyword>
<reference evidence="9" key="1">
    <citation type="journal article" date="2021" name="Nat. Commun.">
        <title>Genetic determinants of endophytism in the Arabidopsis root mycobiome.</title>
        <authorList>
            <person name="Mesny F."/>
            <person name="Miyauchi S."/>
            <person name="Thiergart T."/>
            <person name="Pickel B."/>
            <person name="Atanasova L."/>
            <person name="Karlsson M."/>
            <person name="Huettel B."/>
            <person name="Barry K.W."/>
            <person name="Haridas S."/>
            <person name="Chen C."/>
            <person name="Bauer D."/>
            <person name="Andreopoulos W."/>
            <person name="Pangilinan J."/>
            <person name="LaButti K."/>
            <person name="Riley R."/>
            <person name="Lipzen A."/>
            <person name="Clum A."/>
            <person name="Drula E."/>
            <person name="Henrissat B."/>
            <person name="Kohler A."/>
            <person name="Grigoriev I.V."/>
            <person name="Martin F.M."/>
            <person name="Hacquard S."/>
        </authorList>
    </citation>
    <scope>NUCLEOTIDE SEQUENCE</scope>
    <source>
        <strain evidence="9">MPI-SDFR-AT-0120</strain>
    </source>
</reference>
<evidence type="ECO:0000313" key="9">
    <source>
        <dbReference type="EMBL" id="KAH7086910.1"/>
    </source>
</evidence>
<organism evidence="9 10">
    <name type="scientific">Paraphoma chrysanthemicola</name>
    <dbReference type="NCBI Taxonomy" id="798071"/>
    <lineage>
        <taxon>Eukaryota</taxon>
        <taxon>Fungi</taxon>
        <taxon>Dikarya</taxon>
        <taxon>Ascomycota</taxon>
        <taxon>Pezizomycotina</taxon>
        <taxon>Dothideomycetes</taxon>
        <taxon>Pleosporomycetidae</taxon>
        <taxon>Pleosporales</taxon>
        <taxon>Pleosporineae</taxon>
        <taxon>Phaeosphaeriaceae</taxon>
        <taxon>Paraphoma</taxon>
    </lineage>
</organism>
<keyword evidence="6" id="KW-0106">Calcium</keyword>
<comment type="similarity">
    <text evidence="1 8">Belongs to the tannase family.</text>
</comment>
<evidence type="ECO:0000256" key="5">
    <source>
        <dbReference type="ARBA" id="ARBA00022801"/>
    </source>
</evidence>
<keyword evidence="7" id="KW-1015">Disulfide bond</keyword>
<comment type="caution">
    <text evidence="9">The sequence shown here is derived from an EMBL/GenBank/DDBJ whole genome shotgun (WGS) entry which is preliminary data.</text>
</comment>
<keyword evidence="10" id="KW-1185">Reference proteome</keyword>
<evidence type="ECO:0000256" key="1">
    <source>
        <dbReference type="ARBA" id="ARBA00006249"/>
    </source>
</evidence>
<dbReference type="Proteomes" id="UP000813461">
    <property type="component" value="Unassembled WGS sequence"/>
</dbReference>
<keyword evidence="5 8" id="KW-0378">Hydrolase</keyword>
<keyword evidence="2" id="KW-0719">Serine esterase</keyword>
<sequence>MQMASPQAIGNCTAGAIPYPAIFGAEFLAIEVRPVWNYNVAGSNINNPYGINAPKVNFCNITVTHTHPGQNDILRTQIWLPFNATWNKRFMMAGGGGWSAGWTVAPGSMNIAVADGYATSTVDGGLSQESMISVSSWALTSPGNVNYNALQDFAFKGLVDGALATKSVIESFYGIGPDYSYWQGCSQGGRQGYMFAERYPEIFDGIAANAPAINWNSLFFSALYPQQVLYELSLDAFPQSCEYDSLTTAAIAACDSIDGLIDGLIADPDRCLDVFDPLTLVGSPATQCDASNGLVISKAAALAMEAAWKGPRTSNGTRLWYGFASDSILTGFFNILSTICSDDGSCTPNRMSLFTDWLKYFVKKDPDFNLNNMTRQEYISALHAGEREYASILNTNYPDLSEFRKSGGKLLTYHGMADQLISYRGTRDYYNKASALDASLRDFYRYFEAPGAAHCVAGQGGVPDSFPALVAWVEKGIAPETLVATNKEEKERLLCMYPKKTIFKGDPSNYTADDFVCGPDESNVLDRTHWTEQGVAFLGQMQVGVKGLLSNMF</sequence>
<evidence type="ECO:0000256" key="6">
    <source>
        <dbReference type="ARBA" id="ARBA00022837"/>
    </source>
</evidence>
<dbReference type="PANTHER" id="PTHR33938">
    <property type="entry name" value="FERULOYL ESTERASE B-RELATED"/>
    <property type="match status" value="1"/>
</dbReference>
<dbReference type="EMBL" id="JAGMVJ010000010">
    <property type="protein sequence ID" value="KAH7086910.1"/>
    <property type="molecule type" value="Genomic_DNA"/>
</dbReference>
<dbReference type="Gene3D" id="3.40.50.1820">
    <property type="entry name" value="alpha/beta hydrolase"/>
    <property type="match status" value="1"/>
</dbReference>
<protein>
    <recommendedName>
        <fullName evidence="8">Carboxylic ester hydrolase</fullName>
        <ecNumber evidence="8">3.1.1.-</ecNumber>
    </recommendedName>
</protein>
<accession>A0A8K0R6P0</accession>
<evidence type="ECO:0000256" key="3">
    <source>
        <dbReference type="ARBA" id="ARBA00022723"/>
    </source>
</evidence>
<dbReference type="Pfam" id="PF07519">
    <property type="entry name" value="Tannase"/>
    <property type="match status" value="1"/>
</dbReference>
<evidence type="ECO:0000313" key="10">
    <source>
        <dbReference type="Proteomes" id="UP000813461"/>
    </source>
</evidence>
<dbReference type="AlphaFoldDB" id="A0A8K0R6P0"/>
<dbReference type="EC" id="3.1.1.-" evidence="8"/>
<name>A0A8K0R6P0_9PLEO</name>
<dbReference type="InterPro" id="IPR011118">
    <property type="entry name" value="Tannase/feruloyl_esterase"/>
</dbReference>
<dbReference type="PANTHER" id="PTHR33938:SF13">
    <property type="entry name" value="CARBOXYLIC ESTER HYDROLASE"/>
    <property type="match status" value="1"/>
</dbReference>
<dbReference type="InterPro" id="IPR029058">
    <property type="entry name" value="AB_hydrolase_fold"/>
</dbReference>
<evidence type="ECO:0000256" key="8">
    <source>
        <dbReference type="RuleBase" id="RU361238"/>
    </source>
</evidence>
<evidence type="ECO:0000256" key="2">
    <source>
        <dbReference type="ARBA" id="ARBA00022487"/>
    </source>
</evidence>